<dbReference type="AlphaFoldDB" id="R0LNF7"/>
<evidence type="ECO:0000313" key="2">
    <source>
        <dbReference type="Proteomes" id="UP000296049"/>
    </source>
</evidence>
<reference evidence="2" key="1">
    <citation type="journal article" date="2013" name="Nat. Genet.">
        <title>The duck genome and transcriptome provide insight into an avian influenza virus reservoir species.</title>
        <authorList>
            <person name="Huang Y."/>
            <person name="Li Y."/>
            <person name="Burt D.W."/>
            <person name="Chen H."/>
            <person name="Zhang Y."/>
            <person name="Qian W."/>
            <person name="Kim H."/>
            <person name="Gan S."/>
            <person name="Zhao Y."/>
            <person name="Li J."/>
            <person name="Yi K."/>
            <person name="Feng H."/>
            <person name="Zhu P."/>
            <person name="Li B."/>
            <person name="Liu Q."/>
            <person name="Fairley S."/>
            <person name="Magor K.E."/>
            <person name="Du Z."/>
            <person name="Hu X."/>
            <person name="Goodman L."/>
            <person name="Tafer H."/>
            <person name="Vignal A."/>
            <person name="Lee T."/>
            <person name="Kim K.W."/>
            <person name="Sheng Z."/>
            <person name="An Y."/>
            <person name="Searle S."/>
            <person name="Herrero J."/>
            <person name="Groenen M.A."/>
            <person name="Crooijmans R.P."/>
            <person name="Faraut T."/>
            <person name="Cai Q."/>
            <person name="Webster R.G."/>
            <person name="Aldridge J.R."/>
            <person name="Warren W.C."/>
            <person name="Bartschat S."/>
            <person name="Kehr S."/>
            <person name="Marz M."/>
            <person name="Stadler P.F."/>
            <person name="Smith J."/>
            <person name="Kraus R.H."/>
            <person name="Zhao Y."/>
            <person name="Ren L."/>
            <person name="Fei J."/>
            <person name="Morisson M."/>
            <person name="Kaiser P."/>
            <person name="Griffin D.K."/>
            <person name="Rao M."/>
            <person name="Pitel F."/>
            <person name="Wang J."/>
            <person name="Li N."/>
        </authorList>
    </citation>
    <scope>NUCLEOTIDE SEQUENCE [LARGE SCALE GENOMIC DNA]</scope>
</reference>
<keyword evidence="2" id="KW-1185">Reference proteome</keyword>
<dbReference type="EMBL" id="KB743017">
    <property type="protein sequence ID" value="EOB01943.1"/>
    <property type="molecule type" value="Genomic_DNA"/>
</dbReference>
<gene>
    <name evidence="1" type="ORF">Anapl_09966</name>
</gene>
<name>R0LNF7_ANAPL</name>
<evidence type="ECO:0000313" key="1">
    <source>
        <dbReference type="EMBL" id="EOB01943.1"/>
    </source>
</evidence>
<dbReference type="Proteomes" id="UP000296049">
    <property type="component" value="Unassembled WGS sequence"/>
</dbReference>
<organism evidence="1 2">
    <name type="scientific">Anas platyrhynchos</name>
    <name type="common">Mallard</name>
    <name type="synonym">Anas boschas</name>
    <dbReference type="NCBI Taxonomy" id="8839"/>
    <lineage>
        <taxon>Eukaryota</taxon>
        <taxon>Metazoa</taxon>
        <taxon>Chordata</taxon>
        <taxon>Craniata</taxon>
        <taxon>Vertebrata</taxon>
        <taxon>Euteleostomi</taxon>
        <taxon>Archelosauria</taxon>
        <taxon>Archosauria</taxon>
        <taxon>Dinosauria</taxon>
        <taxon>Saurischia</taxon>
        <taxon>Theropoda</taxon>
        <taxon>Coelurosauria</taxon>
        <taxon>Aves</taxon>
        <taxon>Neognathae</taxon>
        <taxon>Galloanserae</taxon>
        <taxon>Anseriformes</taxon>
        <taxon>Anatidae</taxon>
        <taxon>Anatinae</taxon>
        <taxon>Anas</taxon>
    </lineage>
</organism>
<sequence>MGMRNSCASSLTWNSFVLELTAPTRDSLRGCRAPAGRHIAATREFLEEFCERPVFEEEISGENQYVAEEKGWGMELGWAEETGMAKETGTNCKCGNAGSAKSAVSFCSSPPPAAGTAEIFRKTYVKATAVHLQLLVEQKSEENLSVRTDLIQKYTRLMSSSACFAPKNLHAAKHQCNERST</sequence>
<accession>R0LNF7</accession>
<protein>
    <submittedName>
        <fullName evidence="1">Uncharacterized protein</fullName>
    </submittedName>
</protein>
<proteinExistence type="predicted"/>